<accession>A0AA44J632</accession>
<dbReference type="EMBL" id="JAAMAY010000001">
    <property type="protein sequence ID" value="NTC26590.1"/>
    <property type="molecule type" value="Genomic_DNA"/>
</dbReference>
<evidence type="ECO:0000259" key="2">
    <source>
        <dbReference type="Pfam" id="PF04183"/>
    </source>
</evidence>
<dbReference type="GO" id="GO:0019290">
    <property type="term" value="P:siderophore biosynthetic process"/>
    <property type="evidence" value="ECO:0007669"/>
    <property type="project" value="InterPro"/>
</dbReference>
<protein>
    <submittedName>
        <fullName evidence="4">IucA/IucC family siderophore biosynthesis protein</fullName>
    </submittedName>
</protein>
<comment type="caution">
    <text evidence="4">The sequence shown here is derived from an EMBL/GenBank/DDBJ whole genome shotgun (WGS) entry which is preliminary data.</text>
</comment>
<dbReference type="PANTHER" id="PTHR34384:SF6">
    <property type="entry name" value="STAPHYLOFERRIN B SYNTHASE"/>
    <property type="match status" value="1"/>
</dbReference>
<evidence type="ECO:0000256" key="1">
    <source>
        <dbReference type="ARBA" id="ARBA00004924"/>
    </source>
</evidence>
<feature type="domain" description="Aerobactin siderophore biosynthesis IucA/IucC-like C-terminal" evidence="3">
    <location>
        <begin position="407"/>
        <end position="562"/>
    </location>
</feature>
<dbReference type="InterPro" id="IPR022770">
    <property type="entry name" value="IucA/IucC-like_C"/>
</dbReference>
<comment type="pathway">
    <text evidence="1">Siderophore biosynthesis.</text>
</comment>
<dbReference type="InterPro" id="IPR007310">
    <property type="entry name" value="Aerobactin_biosyn_IucA/IucC_N"/>
</dbReference>
<dbReference type="Gene3D" id="1.10.510.40">
    <property type="match status" value="1"/>
</dbReference>
<evidence type="ECO:0000313" key="5">
    <source>
        <dbReference type="Proteomes" id="UP000702952"/>
    </source>
</evidence>
<gene>
    <name evidence="4" type="ORF">G6M46_00270</name>
</gene>
<organism evidence="4 5">
    <name type="scientific">Agrobacterium tumefaciens</name>
    <dbReference type="NCBI Taxonomy" id="358"/>
    <lineage>
        <taxon>Bacteria</taxon>
        <taxon>Pseudomonadati</taxon>
        <taxon>Pseudomonadota</taxon>
        <taxon>Alphaproteobacteria</taxon>
        <taxon>Hyphomicrobiales</taxon>
        <taxon>Rhizobiaceae</taxon>
        <taxon>Rhizobium/Agrobacterium group</taxon>
        <taxon>Agrobacterium</taxon>
        <taxon>Agrobacterium tumefaciens complex</taxon>
    </lineage>
</organism>
<feature type="domain" description="Aerobactin siderophore biosynthesis IucA/IucC N-terminal" evidence="2">
    <location>
        <begin position="148"/>
        <end position="376"/>
    </location>
</feature>
<dbReference type="Proteomes" id="UP000702952">
    <property type="component" value="Unassembled WGS sequence"/>
</dbReference>
<dbReference type="Pfam" id="PF04183">
    <property type="entry name" value="IucA_IucC"/>
    <property type="match status" value="1"/>
</dbReference>
<reference evidence="4" key="1">
    <citation type="journal article" date="2020" name="Science">
        <title>Unexpected conservation and global transmission of agrobacterial virulence plasmids.</title>
        <authorList>
            <person name="Weisberg A.J."/>
            <person name="Davis E.W. 2nd"/>
            <person name="Tabima J."/>
            <person name="Belcher M.S."/>
            <person name="Miller M."/>
            <person name="Kuo C.H."/>
            <person name="Loper J.E."/>
            <person name="Grunwald N.J."/>
            <person name="Putnam M.L."/>
            <person name="Chang J.H."/>
        </authorList>
    </citation>
    <scope>NUCLEOTIDE SEQUENCE</scope>
    <source>
        <strain evidence="4">17-1853-1a</strain>
    </source>
</reference>
<dbReference type="PANTHER" id="PTHR34384">
    <property type="entry name" value="L-2,3-DIAMINOPROPANOATE--CITRATE LIGASE"/>
    <property type="match status" value="1"/>
</dbReference>
<dbReference type="AlphaFoldDB" id="A0AA44J632"/>
<sequence length="590" mass="64740">MNYISQIPTHAGDRNAILDDLLDLLWTEDVAGLRNRVLSSRQDSHATIVMDGKEIIVRLQPDRWRGGWRPSGIEHAQTCKTLEPSELLWLVLNALPELDLPVLDRTMRQLGQSEKNADFVQAMSTVLSNAGRQPGALENDLLWERMAAWRDRPFHPLAHSRGCWGAGEIEEYGAEFGRYFPLRWCAVEKSNLFASPRAKGGGPAAAILDDAQSALLGQELVRLGIDTTHEAMPLHPWQADHVVPREFSEELADGRIAMLDFRGPLVAATSSLRSVAIPGKPGCHLKLPLDVETLGVRRLLSAQSLCNGLKGADLLASALASRPGLGQIARLADETQFWTFSELSGDVLAPRTAYLGCAVRYFPLIDGASLIPLAAFAVAPAGGAPPAIEASLHACRDNTLEGFIVELFDLLAGFAIEALASGFIPEMHGQNVLVEISKGRPSAVILRDHDTVRCHAAGLAACGLQAPDYIIKDPRRATMLLSRPEDLIAYGQTLLFDVALRAICTELDRAGVLELSKSRSLLRTSVQHHLERIEMPLEVRERLRFALLEQPDWPFKQILTPLLQTTELGLGMPSRLGLAGNPLFDFERKR</sequence>
<dbReference type="RefSeq" id="WP_065658997.1">
    <property type="nucleotide sequence ID" value="NZ_CP123840.1"/>
</dbReference>
<dbReference type="GO" id="GO:0016881">
    <property type="term" value="F:acid-amino acid ligase activity"/>
    <property type="evidence" value="ECO:0007669"/>
    <property type="project" value="UniProtKB-ARBA"/>
</dbReference>
<evidence type="ECO:0000259" key="3">
    <source>
        <dbReference type="Pfam" id="PF06276"/>
    </source>
</evidence>
<name>A0AA44J632_AGRTU</name>
<dbReference type="Pfam" id="PF06276">
    <property type="entry name" value="FhuF"/>
    <property type="match status" value="1"/>
</dbReference>
<proteinExistence type="predicted"/>
<evidence type="ECO:0000313" key="4">
    <source>
        <dbReference type="EMBL" id="NTC26590.1"/>
    </source>
</evidence>
<dbReference type="InterPro" id="IPR037455">
    <property type="entry name" value="LucA/IucC-like"/>
</dbReference>